<keyword evidence="2" id="KW-1185">Reference proteome</keyword>
<evidence type="ECO:0000313" key="2">
    <source>
        <dbReference type="Proteomes" id="UP000237105"/>
    </source>
</evidence>
<reference evidence="2" key="1">
    <citation type="submission" date="2016-06" db="EMBL/GenBank/DDBJ databases">
        <title>Parallel loss of symbiosis genes in relatives of nitrogen-fixing non-legume Parasponia.</title>
        <authorList>
            <person name="Van Velzen R."/>
            <person name="Holmer R."/>
            <person name="Bu F."/>
            <person name="Rutten L."/>
            <person name="Van Zeijl A."/>
            <person name="Liu W."/>
            <person name="Santuari L."/>
            <person name="Cao Q."/>
            <person name="Sharma T."/>
            <person name="Shen D."/>
            <person name="Roswanjaya Y."/>
            <person name="Wardhani T."/>
            <person name="Kalhor M.S."/>
            <person name="Jansen J."/>
            <person name="Van den Hoogen J."/>
            <person name="Gungor B."/>
            <person name="Hartog M."/>
            <person name="Hontelez J."/>
            <person name="Verver J."/>
            <person name="Yang W.-C."/>
            <person name="Schijlen E."/>
            <person name="Repin R."/>
            <person name="Schilthuizen M."/>
            <person name="Schranz E."/>
            <person name="Heidstra R."/>
            <person name="Miyata K."/>
            <person name="Fedorova E."/>
            <person name="Kohlen W."/>
            <person name="Bisseling T."/>
            <person name="Smit S."/>
            <person name="Geurts R."/>
        </authorList>
    </citation>
    <scope>NUCLEOTIDE SEQUENCE [LARGE SCALE GENOMIC DNA]</scope>
    <source>
        <strain evidence="2">cv. WU1-14</strain>
    </source>
</reference>
<dbReference type="AlphaFoldDB" id="A0A2P5AV47"/>
<dbReference type="PANTHER" id="PTHR35630:SF1">
    <property type="entry name" value="LEGUMINOSIN GROUP486 SECRETED PEPTIDE"/>
    <property type="match status" value="1"/>
</dbReference>
<organism evidence="1 2">
    <name type="scientific">Parasponia andersonii</name>
    <name type="common">Sponia andersonii</name>
    <dbReference type="NCBI Taxonomy" id="3476"/>
    <lineage>
        <taxon>Eukaryota</taxon>
        <taxon>Viridiplantae</taxon>
        <taxon>Streptophyta</taxon>
        <taxon>Embryophyta</taxon>
        <taxon>Tracheophyta</taxon>
        <taxon>Spermatophyta</taxon>
        <taxon>Magnoliopsida</taxon>
        <taxon>eudicotyledons</taxon>
        <taxon>Gunneridae</taxon>
        <taxon>Pentapetalae</taxon>
        <taxon>rosids</taxon>
        <taxon>fabids</taxon>
        <taxon>Rosales</taxon>
        <taxon>Cannabaceae</taxon>
        <taxon>Parasponia</taxon>
    </lineage>
</organism>
<protein>
    <submittedName>
        <fullName evidence="1">Uncharacterized protein</fullName>
    </submittedName>
</protein>
<evidence type="ECO:0000313" key="1">
    <source>
        <dbReference type="EMBL" id="PON40378.1"/>
    </source>
</evidence>
<accession>A0A2P5AV47</accession>
<sequence length="145" mass="16987">MSMSSRVFVIIFFLVLSTYYFKTTLTFSPHEHQNRRLATVHIITTPLPKNNSGPGEVKIRLTNSKQSYYSLITTLKWGNDYQFVAEEKALYYGEALWGTYVGSWHAFQPKRDAGHDSVFWLVKPNGFFLSWDNSTWVKKSIWEYE</sequence>
<gene>
    <name evidence="1" type="ORF">PanWU01x14_297740</name>
</gene>
<dbReference type="PANTHER" id="PTHR35630">
    <property type="entry name" value="LEGUMINOSIN GROUP486 SECRETED PEPTIDE"/>
    <property type="match status" value="1"/>
</dbReference>
<dbReference type="EMBL" id="JXTB01000439">
    <property type="protein sequence ID" value="PON40378.1"/>
    <property type="molecule type" value="Genomic_DNA"/>
</dbReference>
<name>A0A2P5AV47_PARAD</name>
<comment type="caution">
    <text evidence="1">The sequence shown here is derived from an EMBL/GenBank/DDBJ whole genome shotgun (WGS) entry which is preliminary data.</text>
</comment>
<proteinExistence type="predicted"/>
<dbReference type="Proteomes" id="UP000237105">
    <property type="component" value="Unassembled WGS sequence"/>
</dbReference>
<dbReference type="OrthoDB" id="826549at2759"/>